<feature type="region of interest" description="Disordered" evidence="19">
    <location>
        <begin position="1"/>
        <end position="20"/>
    </location>
</feature>
<evidence type="ECO:0000256" key="5">
    <source>
        <dbReference type="ARBA" id="ARBA00022645"/>
    </source>
</evidence>
<keyword evidence="7" id="KW-0328">Glycosyltransferase</keyword>
<dbReference type="InterPro" id="IPR001460">
    <property type="entry name" value="PCN-bd_Tpept"/>
</dbReference>
<evidence type="ECO:0000256" key="6">
    <source>
        <dbReference type="ARBA" id="ARBA00022670"/>
    </source>
</evidence>
<dbReference type="Pfam" id="PF00905">
    <property type="entry name" value="Transpeptidase"/>
    <property type="match status" value="1"/>
</dbReference>
<dbReference type="GO" id="GO:0071555">
    <property type="term" value="P:cell wall organization"/>
    <property type="evidence" value="ECO:0007669"/>
    <property type="project" value="UniProtKB-KW"/>
</dbReference>
<comment type="subcellular location">
    <subcellularLocation>
        <location evidence="1">Membrane</location>
    </subcellularLocation>
</comment>
<comment type="caution">
    <text evidence="23">The sequence shown here is derived from an EMBL/GenBank/DDBJ whole genome shotgun (WGS) entry which is preliminary data.</text>
</comment>
<evidence type="ECO:0000256" key="12">
    <source>
        <dbReference type="ARBA" id="ARBA00022984"/>
    </source>
</evidence>
<evidence type="ECO:0000256" key="2">
    <source>
        <dbReference type="ARBA" id="ARBA00004752"/>
    </source>
</evidence>
<keyword evidence="10" id="KW-0378">Hydrolase</keyword>
<evidence type="ECO:0000256" key="7">
    <source>
        <dbReference type="ARBA" id="ARBA00022676"/>
    </source>
</evidence>
<dbReference type="GO" id="GO:0008360">
    <property type="term" value="P:regulation of cell shape"/>
    <property type="evidence" value="ECO:0007669"/>
    <property type="project" value="UniProtKB-KW"/>
</dbReference>
<dbReference type="SUPFAM" id="SSF56601">
    <property type="entry name" value="beta-lactamase/transpeptidase-like"/>
    <property type="match status" value="1"/>
</dbReference>
<dbReference type="PANTHER" id="PTHR32282">
    <property type="entry name" value="BINDING PROTEIN TRANSPEPTIDASE, PUTATIVE-RELATED"/>
    <property type="match status" value="1"/>
</dbReference>
<feature type="domain" description="Glycosyl transferase family 51" evidence="22">
    <location>
        <begin position="115"/>
        <end position="287"/>
    </location>
</feature>
<evidence type="ECO:0000256" key="15">
    <source>
        <dbReference type="ARBA" id="ARBA00023268"/>
    </source>
</evidence>
<keyword evidence="16" id="KW-0961">Cell wall biogenesis/degradation</keyword>
<evidence type="ECO:0000256" key="17">
    <source>
        <dbReference type="ARBA" id="ARBA00044770"/>
    </source>
</evidence>
<keyword evidence="11" id="KW-0133">Cell shape</keyword>
<dbReference type="AlphaFoldDB" id="A0A3D4V460"/>
<proteinExistence type="inferred from homology"/>
<evidence type="ECO:0000256" key="10">
    <source>
        <dbReference type="ARBA" id="ARBA00022801"/>
    </source>
</evidence>
<dbReference type="GO" id="GO:0008955">
    <property type="term" value="F:peptidoglycan glycosyltransferase activity"/>
    <property type="evidence" value="ECO:0007669"/>
    <property type="project" value="UniProtKB-EC"/>
</dbReference>
<keyword evidence="12" id="KW-0573">Peptidoglycan synthesis</keyword>
<evidence type="ECO:0000259" key="21">
    <source>
        <dbReference type="Pfam" id="PF00905"/>
    </source>
</evidence>
<evidence type="ECO:0000313" key="24">
    <source>
        <dbReference type="Proteomes" id="UP000264071"/>
    </source>
</evidence>
<dbReference type="GO" id="GO:0016020">
    <property type="term" value="C:membrane"/>
    <property type="evidence" value="ECO:0007669"/>
    <property type="project" value="UniProtKB-SubCell"/>
</dbReference>
<keyword evidence="5" id="KW-0121">Carboxypeptidase</keyword>
<gene>
    <name evidence="23" type="ORF">DGD08_01710</name>
</gene>
<evidence type="ECO:0000256" key="9">
    <source>
        <dbReference type="ARBA" id="ARBA00022692"/>
    </source>
</evidence>
<dbReference type="PANTHER" id="PTHR32282:SF27">
    <property type="entry name" value="PENICILLIN-BINDING PROTEIN 1A"/>
    <property type="match status" value="1"/>
</dbReference>
<evidence type="ECO:0000256" key="1">
    <source>
        <dbReference type="ARBA" id="ARBA00004370"/>
    </source>
</evidence>
<feature type="domain" description="Penicillin-binding protein transpeptidase" evidence="21">
    <location>
        <begin position="396"/>
        <end position="666"/>
    </location>
</feature>
<evidence type="ECO:0000256" key="18">
    <source>
        <dbReference type="ARBA" id="ARBA00049902"/>
    </source>
</evidence>
<evidence type="ECO:0000313" key="23">
    <source>
        <dbReference type="EMBL" id="HCT55909.1"/>
    </source>
</evidence>
<keyword evidence="14 20" id="KW-0472">Membrane</keyword>
<evidence type="ECO:0000256" key="14">
    <source>
        <dbReference type="ARBA" id="ARBA00023136"/>
    </source>
</evidence>
<keyword evidence="8" id="KW-0808">Transferase</keyword>
<dbReference type="GO" id="GO:0008658">
    <property type="term" value="F:penicillin binding"/>
    <property type="evidence" value="ECO:0007669"/>
    <property type="project" value="InterPro"/>
</dbReference>
<comment type="catalytic activity">
    <reaction evidence="18">
        <text>[GlcNAc-(1-&gt;4)-Mur2Ac(oyl-L-Ala-gamma-D-Glu-L-Lys-D-Ala-D-Ala)](n)-di-trans,octa-cis-undecaprenyl diphosphate + beta-D-GlcNAc-(1-&gt;4)-Mur2Ac(oyl-L-Ala-gamma-D-Glu-L-Lys-D-Ala-D-Ala)-di-trans,octa-cis-undecaprenyl diphosphate = [GlcNAc-(1-&gt;4)-Mur2Ac(oyl-L-Ala-gamma-D-Glu-L-Lys-D-Ala-D-Ala)](n+1)-di-trans,octa-cis-undecaprenyl diphosphate + di-trans,octa-cis-undecaprenyl diphosphate + H(+)</text>
        <dbReference type="Rhea" id="RHEA:23708"/>
        <dbReference type="Rhea" id="RHEA-COMP:9602"/>
        <dbReference type="Rhea" id="RHEA-COMP:9603"/>
        <dbReference type="ChEBI" id="CHEBI:15378"/>
        <dbReference type="ChEBI" id="CHEBI:58405"/>
        <dbReference type="ChEBI" id="CHEBI:60033"/>
        <dbReference type="ChEBI" id="CHEBI:78435"/>
        <dbReference type="EC" id="2.4.99.28"/>
    </reaction>
</comment>
<comment type="pathway">
    <text evidence="2">Cell wall biogenesis; peptidoglycan biosynthesis.</text>
</comment>
<dbReference type="NCBIfam" id="TIGR02074">
    <property type="entry name" value="PBP_1a_fam"/>
    <property type="match status" value="1"/>
</dbReference>
<dbReference type="GO" id="GO:0004180">
    <property type="term" value="F:carboxypeptidase activity"/>
    <property type="evidence" value="ECO:0007669"/>
    <property type="project" value="UniProtKB-KW"/>
</dbReference>
<evidence type="ECO:0000259" key="22">
    <source>
        <dbReference type="Pfam" id="PF00912"/>
    </source>
</evidence>
<reference evidence="23 24" key="1">
    <citation type="journal article" date="2018" name="Nat. Biotechnol.">
        <title>A standardized bacterial taxonomy based on genome phylogeny substantially revises the tree of life.</title>
        <authorList>
            <person name="Parks D.H."/>
            <person name="Chuvochina M."/>
            <person name="Waite D.W."/>
            <person name="Rinke C."/>
            <person name="Skarshewski A."/>
            <person name="Chaumeil P.A."/>
            <person name="Hugenholtz P."/>
        </authorList>
    </citation>
    <scope>NUCLEOTIDE SEQUENCE [LARGE SCALE GENOMIC DNA]</scope>
    <source>
        <strain evidence="23">UBA8844</strain>
    </source>
</reference>
<dbReference type="Gene3D" id="1.10.3810.10">
    <property type="entry name" value="Biosynthetic peptidoglycan transglycosylase-like"/>
    <property type="match status" value="1"/>
</dbReference>
<evidence type="ECO:0000256" key="20">
    <source>
        <dbReference type="SAM" id="Phobius"/>
    </source>
</evidence>
<comment type="similarity">
    <text evidence="3">In the C-terminal section; belongs to the transpeptidase family.</text>
</comment>
<dbReference type="OMA" id="PWQPRNY"/>
<dbReference type="InterPro" id="IPR012338">
    <property type="entry name" value="Beta-lactam/transpept-like"/>
</dbReference>
<sequence length="804" mass="88700">MDVQPNESPAETVTPEAPARTESVSWRTRLALRRRMRAVLAFLFSLPRKLFHLLRTNRNARRVAAGVAVAGAVWTMVMGTWWWSCGWQGCPTPAQLQAWRPTEGGTLLARDSSVVSALSAVRRVNVPLTRVPAHVQAAFIAVEDRRFHAHEGVDWRGVLRASVSNLRAGSVREGASTITMQLARNVFLGNRATERSWGRKLLEWRYARLIEASLTKEQILERYLNAIYLGNGVYGVEAASRDLFGKGIADVTLSEAALLAGLPKAPSSYSPRNDRVKALARRAVVFDVLERDQVADAATLRASRRAPLKLSRREFVLTRTVDSWAVEAVRSTLDSLRAAGIIPRALNDAQLRVWSTIDRRAQVAAERAVAAGAAQIDDERSWNGFPVRRSEDRTQGALVAIDPATGAVRAIVGGRRLERKGFNRAMRSRRQPGSTFKPFVYAAALMHGFTPASMVDDEPIEINSGRDIWRPANYGDEYAGRITLRDALARSANAATVRVSRDVGVPAIAALARAQGITSELPQVPALALGAAAVTPFELTTAYAPFANGGMRVTPHLVERVEDQFGRLLWERKAVAATRVLQAPDAFLVTSLLESVIDRGTGRAVRDAGIRGPVAGKTGTTNDGTDVWFVGYTPTLVAGVWFGVDSPQPLGWNASGGRLAAPVWARFVRDGWHSPEQDTPWRPPAGIESRQIDIGTGLLASDWCGPSRREYFRTGTQPKGSCESAVPFAMHAEDQPDWRRGDDIDADELSEAMENILEVTRSNDKVRTITDKVMREIKRAVERERRDRRERERRVSERGNDEQR</sequence>
<evidence type="ECO:0000256" key="16">
    <source>
        <dbReference type="ARBA" id="ARBA00023316"/>
    </source>
</evidence>
<dbReference type="Pfam" id="PF00912">
    <property type="entry name" value="Transgly"/>
    <property type="match status" value="1"/>
</dbReference>
<dbReference type="InterPro" id="IPR036950">
    <property type="entry name" value="PBP_transglycosylase"/>
</dbReference>
<dbReference type="SUPFAM" id="SSF53955">
    <property type="entry name" value="Lysozyme-like"/>
    <property type="match status" value="1"/>
</dbReference>
<evidence type="ECO:0000256" key="8">
    <source>
        <dbReference type="ARBA" id="ARBA00022679"/>
    </source>
</evidence>
<name>A0A3D4V460_9BACT</name>
<feature type="region of interest" description="Disordered" evidence="19">
    <location>
        <begin position="778"/>
        <end position="804"/>
    </location>
</feature>
<dbReference type="GO" id="GO:0030288">
    <property type="term" value="C:outer membrane-bounded periplasmic space"/>
    <property type="evidence" value="ECO:0007669"/>
    <property type="project" value="TreeGrafter"/>
</dbReference>
<evidence type="ECO:0000256" key="19">
    <source>
        <dbReference type="SAM" id="MobiDB-lite"/>
    </source>
</evidence>
<dbReference type="Proteomes" id="UP000264071">
    <property type="component" value="Unassembled WGS sequence"/>
</dbReference>
<comment type="similarity">
    <text evidence="4">In the N-terminal section; belongs to the glycosyltransferase 51 family.</text>
</comment>
<evidence type="ECO:0000256" key="13">
    <source>
        <dbReference type="ARBA" id="ARBA00022989"/>
    </source>
</evidence>
<keyword evidence="6" id="KW-0645">Protease</keyword>
<evidence type="ECO:0000256" key="4">
    <source>
        <dbReference type="ARBA" id="ARBA00007739"/>
    </source>
</evidence>
<keyword evidence="13 20" id="KW-1133">Transmembrane helix</keyword>
<evidence type="ECO:0000256" key="11">
    <source>
        <dbReference type="ARBA" id="ARBA00022960"/>
    </source>
</evidence>
<dbReference type="InterPro" id="IPR050396">
    <property type="entry name" value="Glycosyltr_51/Transpeptidase"/>
</dbReference>
<feature type="transmembrane region" description="Helical" evidence="20">
    <location>
        <begin position="63"/>
        <end position="83"/>
    </location>
</feature>
<dbReference type="GO" id="GO:0006508">
    <property type="term" value="P:proteolysis"/>
    <property type="evidence" value="ECO:0007669"/>
    <property type="project" value="UniProtKB-KW"/>
</dbReference>
<accession>A0A3D4V460</accession>
<dbReference type="EMBL" id="DPIY01000001">
    <property type="protein sequence ID" value="HCT55909.1"/>
    <property type="molecule type" value="Genomic_DNA"/>
</dbReference>
<feature type="compositionally biased region" description="Polar residues" evidence="19">
    <location>
        <begin position="1"/>
        <end position="11"/>
    </location>
</feature>
<keyword evidence="9 20" id="KW-0812">Transmembrane</keyword>
<dbReference type="Gene3D" id="3.40.710.10">
    <property type="entry name" value="DD-peptidase/beta-lactamase superfamily"/>
    <property type="match status" value="1"/>
</dbReference>
<dbReference type="GO" id="GO:0009252">
    <property type="term" value="P:peptidoglycan biosynthetic process"/>
    <property type="evidence" value="ECO:0007669"/>
    <property type="project" value="UniProtKB-KW"/>
</dbReference>
<evidence type="ECO:0000256" key="3">
    <source>
        <dbReference type="ARBA" id="ARBA00007090"/>
    </source>
</evidence>
<organism evidence="23 24">
    <name type="scientific">Gemmatimonas aurantiaca</name>
    <dbReference type="NCBI Taxonomy" id="173480"/>
    <lineage>
        <taxon>Bacteria</taxon>
        <taxon>Pseudomonadati</taxon>
        <taxon>Gemmatimonadota</taxon>
        <taxon>Gemmatimonadia</taxon>
        <taxon>Gemmatimonadales</taxon>
        <taxon>Gemmatimonadaceae</taxon>
        <taxon>Gemmatimonas</taxon>
    </lineage>
</organism>
<protein>
    <recommendedName>
        <fullName evidence="17">peptidoglycan glycosyltransferase</fullName>
        <ecNumber evidence="17">2.4.99.28</ecNumber>
    </recommendedName>
</protein>
<dbReference type="InterPro" id="IPR001264">
    <property type="entry name" value="Glyco_trans_51"/>
</dbReference>
<dbReference type="EC" id="2.4.99.28" evidence="17"/>
<dbReference type="InterPro" id="IPR023346">
    <property type="entry name" value="Lysozyme-like_dom_sf"/>
</dbReference>
<keyword evidence="15" id="KW-0511">Multifunctional enzyme</keyword>